<dbReference type="EMBL" id="CP069110">
    <property type="protein sequence ID" value="QSS60963.1"/>
    <property type="molecule type" value="Genomic_DNA"/>
</dbReference>
<dbReference type="PROSITE" id="PS51140">
    <property type="entry name" value="CUE"/>
    <property type="match status" value="1"/>
</dbReference>
<feature type="compositionally biased region" description="Pro residues" evidence="1">
    <location>
        <begin position="335"/>
        <end position="357"/>
    </location>
</feature>
<feature type="region of interest" description="Disordered" evidence="1">
    <location>
        <begin position="323"/>
        <end position="362"/>
    </location>
</feature>
<dbReference type="SUPFAM" id="SSF46934">
    <property type="entry name" value="UBA-like"/>
    <property type="match status" value="1"/>
</dbReference>
<feature type="compositionally biased region" description="Basic residues" evidence="1">
    <location>
        <begin position="608"/>
        <end position="637"/>
    </location>
</feature>
<feature type="region of interest" description="Disordered" evidence="1">
    <location>
        <begin position="526"/>
        <end position="637"/>
    </location>
</feature>
<accession>A0A8A1M897</accession>
<name>A0A8A1M897_AJECA</name>
<dbReference type="InterPro" id="IPR041800">
    <property type="entry name" value="ASCC2_CUE"/>
</dbReference>
<dbReference type="Pfam" id="PF02845">
    <property type="entry name" value="CUE"/>
    <property type="match status" value="1"/>
</dbReference>
<dbReference type="InterPro" id="IPR052586">
    <property type="entry name" value="ASCC2"/>
</dbReference>
<proteinExistence type="predicted"/>
<gene>
    <name evidence="3" type="ORF">I7I51_05769</name>
</gene>
<protein>
    <recommendedName>
        <fullName evidence="2">CUE domain-containing protein</fullName>
    </recommendedName>
</protein>
<dbReference type="AlphaFoldDB" id="A0A8A1M897"/>
<dbReference type="InterPro" id="IPR003892">
    <property type="entry name" value="CUE"/>
</dbReference>
<dbReference type="GO" id="GO:0043130">
    <property type="term" value="F:ubiquitin binding"/>
    <property type="evidence" value="ECO:0007669"/>
    <property type="project" value="InterPro"/>
</dbReference>
<sequence length="637" mass="69012">MEHTPLPPLAPFPPATVRSLLHSEEWGACLDAWIALLELRLEIPKDVFQSSVAKDDSSRRFLASFLQEAVIGDGLGADTKLKTLRRLCFLLTRRQMLEVHPPPSELLDWEFLALFCRGYISSQATRTLLAQLWDQESQSLSVSIEKGKALVMSDLSTASMVAETTARAEKYLRSLTFLALAVPKAGLLLMTGSDYIDTLFDAYKNHCSMNGNLENLKKTIVANAYVGFASLLKVEPPARSLLLDQLFSLKSAARVDAKGSKRDPTLLSDIICIQDLFPHLGTGYIAKLLDYYDDNVETVISHLLEDSLAPQLRDLNLSEELQQPRGTPACHDPLAPKPTPPLSPSLSPSPPQPPPQSTIPQRKNIFDNADLTRHTTTAKSLHYGRASQHQTADDLLAEGPTKANKAAILSALAAFDSDDDERDDTYDMADVGGTVDAVVPGADIDADAEAAAHAHADPIDQTLYTHYTATPALFARDSGTRRSAPRAKLREATGMTDEAIEGWAVMLARDPKRLARMERSFMLGAGGGVVNRQPELPATAYRRRQRESGTGTGTEGEAEEETDGGGRGRGGSGRGRGRRGIGHGRGGGDSGSGGNVAGPSGERETAMARRRKDANKGSRANHNRRDQRARKIARGGI</sequence>
<evidence type="ECO:0000313" key="4">
    <source>
        <dbReference type="Proteomes" id="UP000663671"/>
    </source>
</evidence>
<feature type="compositionally biased region" description="Gly residues" evidence="1">
    <location>
        <begin position="583"/>
        <end position="596"/>
    </location>
</feature>
<dbReference type="InterPro" id="IPR009060">
    <property type="entry name" value="UBA-like_sf"/>
</dbReference>
<dbReference type="OrthoDB" id="5577209at2759"/>
<dbReference type="Proteomes" id="UP000663671">
    <property type="component" value="Chromosome 4"/>
</dbReference>
<evidence type="ECO:0000256" key="1">
    <source>
        <dbReference type="SAM" id="MobiDB-lite"/>
    </source>
</evidence>
<dbReference type="Gene3D" id="1.10.8.10">
    <property type="entry name" value="DNA helicase RuvA subunit, C-terminal domain"/>
    <property type="match status" value="1"/>
</dbReference>
<dbReference type="PANTHER" id="PTHR21494">
    <property type="entry name" value="ACTIVATING SIGNAL COINTEGRATOR 1 COMPLEX SUBUNIT 2 ASC-1 COMPLEX SUBUNIT P100"/>
    <property type="match status" value="1"/>
</dbReference>
<evidence type="ECO:0000313" key="3">
    <source>
        <dbReference type="EMBL" id="QSS60963.1"/>
    </source>
</evidence>
<reference evidence="3" key="1">
    <citation type="submission" date="2021-01" db="EMBL/GenBank/DDBJ databases">
        <title>Chromosome-level genome assembly of a human fungal pathogen reveals clustering of transcriptionally co-regulated genes.</title>
        <authorList>
            <person name="Voorhies M."/>
            <person name="Cohen S."/>
            <person name="Shea T.P."/>
            <person name="Petrus S."/>
            <person name="Munoz J.F."/>
            <person name="Poplawski S."/>
            <person name="Goldman W.E."/>
            <person name="Michael T."/>
            <person name="Cuomo C.A."/>
            <person name="Sil A."/>
            <person name="Beyhan S."/>
        </authorList>
    </citation>
    <scope>NUCLEOTIDE SEQUENCE</scope>
    <source>
        <strain evidence="3">WU24</strain>
    </source>
</reference>
<feature type="compositionally biased region" description="Gly residues" evidence="1">
    <location>
        <begin position="565"/>
        <end position="574"/>
    </location>
</feature>
<evidence type="ECO:0000259" key="2">
    <source>
        <dbReference type="PROSITE" id="PS51140"/>
    </source>
</evidence>
<organism evidence="3 4">
    <name type="scientific">Ajellomyces capsulatus</name>
    <name type="common">Darling's disease fungus</name>
    <name type="synonym">Histoplasma capsulatum</name>
    <dbReference type="NCBI Taxonomy" id="5037"/>
    <lineage>
        <taxon>Eukaryota</taxon>
        <taxon>Fungi</taxon>
        <taxon>Dikarya</taxon>
        <taxon>Ascomycota</taxon>
        <taxon>Pezizomycotina</taxon>
        <taxon>Eurotiomycetes</taxon>
        <taxon>Eurotiomycetidae</taxon>
        <taxon>Onygenales</taxon>
        <taxon>Ajellomycetaceae</taxon>
        <taxon>Histoplasma</taxon>
    </lineage>
</organism>
<feature type="domain" description="CUE" evidence="2">
    <location>
        <begin position="265"/>
        <end position="308"/>
    </location>
</feature>
<dbReference type="SMART" id="SM00546">
    <property type="entry name" value="CUE"/>
    <property type="match status" value="1"/>
</dbReference>
<dbReference type="VEuPathDB" id="FungiDB:I7I51_05769"/>
<dbReference type="CDD" id="cd14364">
    <property type="entry name" value="CUE_ASCC2"/>
    <property type="match status" value="1"/>
</dbReference>
<dbReference type="PANTHER" id="PTHR21494:SF0">
    <property type="entry name" value="ACTIVATING SIGNAL COINTEGRATOR 1 COMPLEX SUBUNIT 2"/>
    <property type="match status" value="1"/>
</dbReference>